<protein>
    <submittedName>
        <fullName evidence="1">Uncharacterized protein</fullName>
    </submittedName>
</protein>
<accession>G2PJR5</accession>
<dbReference type="AlphaFoldDB" id="G2PJR5"/>
<dbReference type="Proteomes" id="UP000008908">
    <property type="component" value="Chromosome"/>
</dbReference>
<gene>
    <name evidence="1" type="ordered locus">Murru_0774</name>
</gene>
<dbReference type="EMBL" id="CP002999">
    <property type="protein sequence ID" value="AEM69823.1"/>
    <property type="molecule type" value="Genomic_DNA"/>
</dbReference>
<proteinExistence type="predicted"/>
<evidence type="ECO:0000313" key="1">
    <source>
        <dbReference type="EMBL" id="AEM69823.1"/>
    </source>
</evidence>
<name>G2PJR5_ALLRU</name>
<sequence>MTEANSALAGKVTSIERIAYRKLTDAPSRLTDGGKVEKNRFKPVVHFD</sequence>
<evidence type="ECO:0000313" key="2">
    <source>
        <dbReference type="Proteomes" id="UP000008908"/>
    </source>
</evidence>
<dbReference type="STRING" id="886377.Murru_0774"/>
<organism evidence="1 2">
    <name type="scientific">Allomuricauda ruestringensis (strain DSM 13258 / CIP 107369 / LMG 19739 / B1)</name>
    <name type="common">Muricauda ruestringensis</name>
    <dbReference type="NCBI Taxonomy" id="886377"/>
    <lineage>
        <taxon>Bacteria</taxon>
        <taxon>Pseudomonadati</taxon>
        <taxon>Bacteroidota</taxon>
        <taxon>Flavobacteriia</taxon>
        <taxon>Flavobacteriales</taxon>
        <taxon>Flavobacteriaceae</taxon>
        <taxon>Flagellimonas</taxon>
    </lineage>
</organism>
<dbReference type="RefSeq" id="WP_014032105.1">
    <property type="nucleotide sequence ID" value="NC_015945.1"/>
</dbReference>
<reference evidence="1 2" key="2">
    <citation type="journal article" date="2012" name="Stand. Genomic Sci.">
        <title>Complete genome sequence of the facultatively anaerobic, appendaged bacterium Muricauda ruestringensis type strain (B1(T)).</title>
        <authorList>
            <person name="Huntemann M."/>
            <person name="Teshima H."/>
            <person name="Lapidus A."/>
            <person name="Nolan M."/>
            <person name="Lucas S."/>
            <person name="Hammon N."/>
            <person name="Deshpande S."/>
            <person name="Cheng J.F."/>
            <person name="Tapia R."/>
            <person name="Goodwin L.A."/>
            <person name="Pitluck S."/>
            <person name="Liolios K."/>
            <person name="Pagani I."/>
            <person name="Ivanova N."/>
            <person name="Mavromatis K."/>
            <person name="Mikhailova N."/>
            <person name="Pati A."/>
            <person name="Chen A."/>
            <person name="Palaniappan K."/>
            <person name="Land M."/>
            <person name="Hauser L."/>
            <person name="Pan C."/>
            <person name="Brambilla E.M."/>
            <person name="Rohde M."/>
            <person name="Spring S."/>
            <person name="Goker M."/>
            <person name="Detter J.C."/>
            <person name="Bristow J."/>
            <person name="Eisen J.A."/>
            <person name="Markowitz V."/>
            <person name="Hugenholtz P."/>
            <person name="Kyrpides N.C."/>
            <person name="Klenk H.P."/>
            <person name="Woyke T."/>
        </authorList>
    </citation>
    <scope>NUCLEOTIDE SEQUENCE [LARGE SCALE GENOMIC DNA]</scope>
    <source>
        <strain evidence="2">DSM 13258 / LMG 19739 / B1</strain>
    </source>
</reference>
<dbReference type="HOGENOM" id="CLU_3155005_0_0_10"/>
<reference evidence="2" key="1">
    <citation type="submission" date="2011-08" db="EMBL/GenBank/DDBJ databases">
        <title>The complete genome of Muricauda ruestringensis DSM 13258.</title>
        <authorList>
            <person name="Lucas S."/>
            <person name="Han J."/>
            <person name="Lapidus A."/>
            <person name="Bruce D."/>
            <person name="Goodwin L."/>
            <person name="Pitluck S."/>
            <person name="Peters L."/>
            <person name="Kyrpides N."/>
            <person name="Mavromatis K."/>
            <person name="Ivanova N."/>
            <person name="Ovchinnikova G."/>
            <person name="Teshima H."/>
            <person name="Detter J.C."/>
            <person name="Tapia R."/>
            <person name="Han C."/>
            <person name="Land M."/>
            <person name="Hauser L."/>
            <person name="Markowitz V."/>
            <person name="Cheng J.-F."/>
            <person name="Hugenholtz P."/>
            <person name="Woyke T."/>
            <person name="Wu D."/>
            <person name="Spring S."/>
            <person name="Schroeder M."/>
            <person name="Brambilla E."/>
            <person name="Klenk H.-P."/>
            <person name="Eisen J.A."/>
        </authorList>
    </citation>
    <scope>NUCLEOTIDE SEQUENCE [LARGE SCALE GENOMIC DNA]</scope>
    <source>
        <strain evidence="2">DSM 13258 / LMG 19739 / B1</strain>
    </source>
</reference>
<keyword evidence="2" id="KW-1185">Reference proteome</keyword>
<dbReference type="KEGG" id="mrs:Murru_0774"/>